<keyword evidence="2" id="KW-1185">Reference proteome</keyword>
<protein>
    <submittedName>
        <fullName evidence="1">Uncharacterized protein</fullName>
    </submittedName>
</protein>
<evidence type="ECO:0000313" key="2">
    <source>
        <dbReference type="Proteomes" id="UP000821866"/>
    </source>
</evidence>
<dbReference type="AlphaFoldDB" id="A0A9J6EJG8"/>
<dbReference type="EMBL" id="JABSTU010000004">
    <property type="protein sequence ID" value="KAH8034253.1"/>
    <property type="molecule type" value="Genomic_DNA"/>
</dbReference>
<evidence type="ECO:0000313" key="1">
    <source>
        <dbReference type="EMBL" id="KAH8034253.1"/>
    </source>
</evidence>
<reference evidence="1" key="2">
    <citation type="submission" date="2021-09" db="EMBL/GenBank/DDBJ databases">
        <authorList>
            <person name="Jia N."/>
            <person name="Wang J."/>
            <person name="Shi W."/>
            <person name="Du L."/>
            <person name="Sun Y."/>
            <person name="Zhan W."/>
            <person name="Jiang J."/>
            <person name="Wang Q."/>
            <person name="Zhang B."/>
            <person name="Ji P."/>
            <person name="Sakyi L.B."/>
            <person name="Cui X."/>
            <person name="Yuan T."/>
            <person name="Jiang B."/>
            <person name="Yang W."/>
            <person name="Lam T.T.-Y."/>
            <person name="Chang Q."/>
            <person name="Ding S."/>
            <person name="Wang X."/>
            <person name="Zhu J."/>
            <person name="Ruan X."/>
            <person name="Zhao L."/>
            <person name="Wei J."/>
            <person name="Que T."/>
            <person name="Du C."/>
            <person name="Cheng J."/>
            <person name="Dai P."/>
            <person name="Han X."/>
            <person name="Huang E."/>
            <person name="Gao Y."/>
            <person name="Liu J."/>
            <person name="Shao H."/>
            <person name="Ye R."/>
            <person name="Li L."/>
            <person name="Wei W."/>
            <person name="Wang X."/>
            <person name="Wang C."/>
            <person name="Huo Q."/>
            <person name="Li W."/>
            <person name="Guo W."/>
            <person name="Chen H."/>
            <person name="Chen S."/>
            <person name="Zhou L."/>
            <person name="Zhou L."/>
            <person name="Ni X."/>
            <person name="Tian J."/>
            <person name="Zhou Y."/>
            <person name="Sheng Y."/>
            <person name="Liu T."/>
            <person name="Pan Y."/>
            <person name="Xia L."/>
            <person name="Li J."/>
            <person name="Zhao F."/>
            <person name="Cao W."/>
        </authorList>
    </citation>
    <scope>NUCLEOTIDE SEQUENCE</scope>
    <source>
        <strain evidence="1">Rmic-2018</strain>
        <tissue evidence="1">Larvae</tissue>
    </source>
</reference>
<gene>
    <name evidence="1" type="ORF">HPB51_021966</name>
</gene>
<accession>A0A9J6EJG8</accession>
<name>A0A9J6EJG8_RHIMP</name>
<dbReference type="Proteomes" id="UP000821866">
    <property type="component" value="Chromosome 2"/>
</dbReference>
<comment type="caution">
    <text evidence="1">The sequence shown here is derived from an EMBL/GenBank/DDBJ whole genome shotgun (WGS) entry which is preliminary data.</text>
</comment>
<reference evidence="1" key="1">
    <citation type="journal article" date="2020" name="Cell">
        <title>Large-Scale Comparative Analyses of Tick Genomes Elucidate Their Genetic Diversity and Vector Capacities.</title>
        <authorList>
            <consortium name="Tick Genome and Microbiome Consortium (TIGMIC)"/>
            <person name="Jia N."/>
            <person name="Wang J."/>
            <person name="Shi W."/>
            <person name="Du L."/>
            <person name="Sun Y."/>
            <person name="Zhan W."/>
            <person name="Jiang J.F."/>
            <person name="Wang Q."/>
            <person name="Zhang B."/>
            <person name="Ji P."/>
            <person name="Bell-Sakyi L."/>
            <person name="Cui X.M."/>
            <person name="Yuan T.T."/>
            <person name="Jiang B.G."/>
            <person name="Yang W.F."/>
            <person name="Lam T.T."/>
            <person name="Chang Q.C."/>
            <person name="Ding S.J."/>
            <person name="Wang X.J."/>
            <person name="Zhu J.G."/>
            <person name="Ruan X.D."/>
            <person name="Zhao L."/>
            <person name="Wei J.T."/>
            <person name="Ye R.Z."/>
            <person name="Que T.C."/>
            <person name="Du C.H."/>
            <person name="Zhou Y.H."/>
            <person name="Cheng J.X."/>
            <person name="Dai P.F."/>
            <person name="Guo W.B."/>
            <person name="Han X.H."/>
            <person name="Huang E.J."/>
            <person name="Li L.F."/>
            <person name="Wei W."/>
            <person name="Gao Y.C."/>
            <person name="Liu J.Z."/>
            <person name="Shao H.Z."/>
            <person name="Wang X."/>
            <person name="Wang C.C."/>
            <person name="Yang T.C."/>
            <person name="Huo Q.B."/>
            <person name="Li W."/>
            <person name="Chen H.Y."/>
            <person name="Chen S.E."/>
            <person name="Zhou L.G."/>
            <person name="Ni X.B."/>
            <person name="Tian J.H."/>
            <person name="Sheng Y."/>
            <person name="Liu T."/>
            <person name="Pan Y.S."/>
            <person name="Xia L.Y."/>
            <person name="Li J."/>
            <person name="Zhao F."/>
            <person name="Cao W.C."/>
        </authorList>
    </citation>
    <scope>NUCLEOTIDE SEQUENCE</scope>
    <source>
        <strain evidence="1">Rmic-2018</strain>
    </source>
</reference>
<sequence>MSVPLGAPSPTQSCGVDIIIDFKYDLREVYDLEERHIVHLFQKIAAGIAWHPRREGMLTHHVYKAPFTYQQINIIKDLILNEIGSKDVTGGDYANQVVLPEFLIKVYMAVNGTSAEESETLMMNTR</sequence>
<organism evidence="1 2">
    <name type="scientific">Rhipicephalus microplus</name>
    <name type="common">Cattle tick</name>
    <name type="synonym">Boophilus microplus</name>
    <dbReference type="NCBI Taxonomy" id="6941"/>
    <lineage>
        <taxon>Eukaryota</taxon>
        <taxon>Metazoa</taxon>
        <taxon>Ecdysozoa</taxon>
        <taxon>Arthropoda</taxon>
        <taxon>Chelicerata</taxon>
        <taxon>Arachnida</taxon>
        <taxon>Acari</taxon>
        <taxon>Parasitiformes</taxon>
        <taxon>Ixodida</taxon>
        <taxon>Ixodoidea</taxon>
        <taxon>Ixodidae</taxon>
        <taxon>Rhipicephalinae</taxon>
        <taxon>Rhipicephalus</taxon>
        <taxon>Boophilus</taxon>
    </lineage>
</organism>
<proteinExistence type="predicted"/>